<dbReference type="InterPro" id="IPR044878">
    <property type="entry name" value="UbiA_sf"/>
</dbReference>
<dbReference type="Proteomes" id="UP000278149">
    <property type="component" value="Unassembled WGS sequence"/>
</dbReference>
<dbReference type="Gene3D" id="1.20.120.1780">
    <property type="entry name" value="UbiA prenyltransferase"/>
    <property type="match status" value="1"/>
</dbReference>
<feature type="transmembrane region" description="Helical" evidence="8">
    <location>
        <begin position="284"/>
        <end position="301"/>
    </location>
</feature>
<comment type="similarity">
    <text evidence="3">Belongs to the UbiA prenyltransferase family.</text>
</comment>
<reference evidence="9 10" key="1">
    <citation type="submission" date="2018-10" db="EMBL/GenBank/DDBJ databases">
        <title>Co-occurring genomic capacity for anaerobic methane metabolism and dissimilatory sulfite reduction discovered in the Korarchaeota.</title>
        <authorList>
            <person name="Mckay L.J."/>
            <person name="Dlakic M."/>
            <person name="Fields M.W."/>
            <person name="Delmont T.O."/>
            <person name="Eren A.M."/>
            <person name="Jay Z.J."/>
            <person name="Klingelsmith K.B."/>
            <person name="Rusch D.B."/>
            <person name="Inskeep W.P."/>
        </authorList>
    </citation>
    <scope>NUCLEOTIDE SEQUENCE [LARGE SCALE GENOMIC DNA]</scope>
    <source>
        <strain evidence="9 10">WS</strain>
    </source>
</reference>
<organism evidence="9 10">
    <name type="scientific">Candidatus Korarchaeum cryptofilum</name>
    <dbReference type="NCBI Taxonomy" id="498846"/>
    <lineage>
        <taxon>Archaea</taxon>
        <taxon>Thermoproteota</taxon>
        <taxon>Candidatus Korarchaeia</taxon>
        <taxon>Candidatus Korarchaeales</taxon>
        <taxon>Candidatus Korarchaeaceae</taxon>
        <taxon>Candidatus Korarchaeum</taxon>
    </lineage>
</organism>
<evidence type="ECO:0000256" key="8">
    <source>
        <dbReference type="SAM" id="Phobius"/>
    </source>
</evidence>
<dbReference type="GO" id="GO:0016765">
    <property type="term" value="F:transferase activity, transferring alkyl or aryl (other than methyl) groups"/>
    <property type="evidence" value="ECO:0007669"/>
    <property type="project" value="InterPro"/>
</dbReference>
<feature type="transmembrane region" description="Helical" evidence="8">
    <location>
        <begin position="255"/>
        <end position="272"/>
    </location>
</feature>
<evidence type="ECO:0000256" key="5">
    <source>
        <dbReference type="ARBA" id="ARBA00022692"/>
    </source>
</evidence>
<keyword evidence="6 8" id="KW-1133">Transmembrane helix</keyword>
<dbReference type="NCBIfam" id="TIGR01475">
    <property type="entry name" value="ubiA_other"/>
    <property type="match status" value="1"/>
</dbReference>
<dbReference type="Gene3D" id="1.10.357.140">
    <property type="entry name" value="UbiA prenyltransferase"/>
    <property type="match status" value="1"/>
</dbReference>
<evidence type="ECO:0000256" key="7">
    <source>
        <dbReference type="ARBA" id="ARBA00023136"/>
    </source>
</evidence>
<comment type="cofactor">
    <cofactor evidence="1">
        <name>Mg(2+)</name>
        <dbReference type="ChEBI" id="CHEBI:18420"/>
    </cofactor>
</comment>
<keyword evidence="4 9" id="KW-0808">Transferase</keyword>
<evidence type="ECO:0000256" key="4">
    <source>
        <dbReference type="ARBA" id="ARBA00022679"/>
    </source>
</evidence>
<accession>A0A3R9QQ94</accession>
<gene>
    <name evidence="9" type="ORF">D9Q81_06900</name>
</gene>
<evidence type="ECO:0000313" key="9">
    <source>
        <dbReference type="EMBL" id="RSN68007.1"/>
    </source>
</evidence>
<dbReference type="Pfam" id="PF01040">
    <property type="entry name" value="UbiA"/>
    <property type="match status" value="1"/>
</dbReference>
<feature type="transmembrane region" description="Helical" evidence="8">
    <location>
        <begin position="189"/>
        <end position="209"/>
    </location>
</feature>
<evidence type="ECO:0000313" key="10">
    <source>
        <dbReference type="Proteomes" id="UP000278149"/>
    </source>
</evidence>
<evidence type="ECO:0000256" key="3">
    <source>
        <dbReference type="ARBA" id="ARBA00005985"/>
    </source>
</evidence>
<sequence length="304" mass="32790">MPLGSSGRSWAGSGPRGWSRIPKSLGELMRGGGSLGYRTYLEMLRLPHTLFSLPFAYVGALAAGLRDPLDALVVGVALFSARSVAILSNDLVDREIDALNPRTASRPLVTGEADPSKVSMLIALFSALFVLSALYFNFLCFLLSFPILLAELSYPFAKRIHCFPHFHLGAVLGASPLAGFIAISNSLKGLPWSYSISLALWVAGFDIIYSMQDVDFDRKFGIKSIPSCFGESFALNSASACHILSFLSLLPSVRGPYSLASLIAFGAILLIENAEARRGKYKEAFDLNIISGLILGLGFMIDLI</sequence>
<keyword evidence="7 8" id="KW-0472">Membrane</keyword>
<dbReference type="PANTHER" id="PTHR11048:SF28">
    <property type="entry name" value="4-HYDROXYBENZOATE POLYPRENYLTRANSFERASE, MITOCHONDRIAL"/>
    <property type="match status" value="1"/>
</dbReference>
<name>A0A3R9QQ94_9CREN</name>
<dbReference type="InterPro" id="IPR006371">
    <property type="entry name" value="Polyprenyltransferase_UbiA-li"/>
</dbReference>
<dbReference type="PANTHER" id="PTHR11048">
    <property type="entry name" value="PRENYLTRANSFERASES"/>
    <property type="match status" value="1"/>
</dbReference>
<keyword evidence="5 8" id="KW-0812">Transmembrane</keyword>
<comment type="subcellular location">
    <subcellularLocation>
        <location evidence="2">Cell membrane</location>
        <topology evidence="2">Multi-pass membrane protein</topology>
    </subcellularLocation>
</comment>
<dbReference type="GO" id="GO:0005886">
    <property type="term" value="C:plasma membrane"/>
    <property type="evidence" value="ECO:0007669"/>
    <property type="project" value="UniProtKB-SubCell"/>
</dbReference>
<feature type="transmembrane region" description="Helical" evidence="8">
    <location>
        <begin position="162"/>
        <end position="183"/>
    </location>
</feature>
<dbReference type="AlphaFoldDB" id="A0A3R9QQ94"/>
<comment type="caution">
    <text evidence="9">The sequence shown here is derived from an EMBL/GenBank/DDBJ whole genome shotgun (WGS) entry which is preliminary data.</text>
</comment>
<evidence type="ECO:0000256" key="2">
    <source>
        <dbReference type="ARBA" id="ARBA00004651"/>
    </source>
</evidence>
<evidence type="ECO:0000256" key="6">
    <source>
        <dbReference type="ARBA" id="ARBA00022989"/>
    </source>
</evidence>
<dbReference type="InterPro" id="IPR000537">
    <property type="entry name" value="UbiA_prenyltransferase"/>
</dbReference>
<protein>
    <submittedName>
        <fullName evidence="9">4-hydroxybenzoate octaprenyltransferase</fullName>
    </submittedName>
</protein>
<dbReference type="CDD" id="cd13959">
    <property type="entry name" value="PT_UbiA_COQ2"/>
    <property type="match status" value="1"/>
</dbReference>
<dbReference type="EMBL" id="RCOR01000037">
    <property type="protein sequence ID" value="RSN68007.1"/>
    <property type="molecule type" value="Genomic_DNA"/>
</dbReference>
<evidence type="ECO:0000256" key="1">
    <source>
        <dbReference type="ARBA" id="ARBA00001946"/>
    </source>
</evidence>
<proteinExistence type="inferred from homology"/>
<feature type="transmembrane region" description="Helical" evidence="8">
    <location>
        <begin position="121"/>
        <end position="150"/>
    </location>
</feature>
<dbReference type="FunFam" id="1.10.357.140:FF:000008">
    <property type="entry name" value="4-hydroxybenzoate octaprenyltransferase"/>
    <property type="match status" value="1"/>
</dbReference>
<dbReference type="InterPro" id="IPR039653">
    <property type="entry name" value="Prenyltransferase"/>
</dbReference>